<keyword evidence="4 12" id="KW-0436">Ligase</keyword>
<keyword evidence="3 12" id="KW-0963">Cytoplasm</keyword>
<protein>
    <recommendedName>
        <fullName evidence="12">UDP-N-acetylmuramoyl-L-alanyl-D-glutamate--2,6-diaminopimelate ligase</fullName>
        <ecNumber evidence="12">6.3.2.13</ecNumber>
    </recommendedName>
    <alternativeName>
        <fullName evidence="12">Meso-A2pm-adding enzyme</fullName>
    </alternativeName>
    <alternativeName>
        <fullName evidence="12">Meso-diaminopimelate-adding enzyme</fullName>
    </alternativeName>
    <alternativeName>
        <fullName evidence="12">UDP-MurNAc-L-Ala-D-Glu:meso-diaminopimelate ligase</fullName>
    </alternativeName>
    <alternativeName>
        <fullName evidence="12">UDP-MurNAc-tripeptide synthetase</fullName>
    </alternativeName>
    <alternativeName>
        <fullName evidence="12">UDP-N-acetylmuramyl-tripeptide synthetase</fullName>
    </alternativeName>
</protein>
<dbReference type="PANTHER" id="PTHR23135">
    <property type="entry name" value="MUR LIGASE FAMILY MEMBER"/>
    <property type="match status" value="1"/>
</dbReference>
<dbReference type="PROSITE" id="PS01011">
    <property type="entry name" value="FOLYLPOLYGLU_SYNT_1"/>
    <property type="match status" value="1"/>
</dbReference>
<dbReference type="GO" id="GO:0008765">
    <property type="term" value="F:UDP-N-acetylmuramoylalanyl-D-glutamate-2,6-diaminopimelate ligase activity"/>
    <property type="evidence" value="ECO:0007669"/>
    <property type="project" value="UniProtKB-UniRule"/>
</dbReference>
<comment type="caution">
    <text evidence="18">The sequence shown here is derived from an EMBL/GenBank/DDBJ whole genome shotgun (WGS) entry which is preliminary data.</text>
</comment>
<dbReference type="InterPro" id="IPR005761">
    <property type="entry name" value="UDP-N-AcMur-Glu-dNH2Pim_ligase"/>
</dbReference>
<evidence type="ECO:0000256" key="2">
    <source>
        <dbReference type="ARBA" id="ARBA00005898"/>
    </source>
</evidence>
<dbReference type="GO" id="GO:0004326">
    <property type="term" value="F:tetrahydrofolylpolyglutamate synthase activity"/>
    <property type="evidence" value="ECO:0007669"/>
    <property type="project" value="InterPro"/>
</dbReference>
<sequence>MIPLKQLFATIYPAELPEEEVYVSSITMDSRSVEKDGLFFCVPGYTVDGHNFAGDAAAAGAAAVVAEKPVQADCPVVYVPNVKRAMAVCASIFYGHPSTKMSMIGVTGTNGKTSVTHYIEQLMHSAGKRAGVIGTLYTRYNGRQVEAVNTTPESIDLQRILFDMAEDTTEVTAMEVSSHALSLGRIHGTVFQTAVFTNLTQDHLDFHPTMDHYAHAKSLLFSQLGAGFDRPLPSVVINADDEYAGWMMEASPVPVLRYGIRENAEVRAETIHLSPSGSTFTLAVPEGRFPVEISLPGTFSIYNVLAAACAANRNGLSWQEIAGMLNGLTGVRGRFEVVKSDAPVHVIIDYAHTPDSLENVLQTINETTSADKIKTVIGCGGDRDKTKRPKMARVSESLSGWTYLTSDNPRSEDPDAILEDMKAGMKESSYAVIPDRREAIRRAVLESSAGDVLLIAGKGHETYQEVQGKRSSFDDREEARSALKEWRT</sequence>
<evidence type="ECO:0000256" key="6">
    <source>
        <dbReference type="ARBA" id="ARBA00022741"/>
    </source>
</evidence>
<dbReference type="Gene3D" id="3.90.190.20">
    <property type="entry name" value="Mur ligase, C-terminal domain"/>
    <property type="match status" value="1"/>
</dbReference>
<organism evidence="18 19">
    <name type="scientific">Alkalicoccus urumqiensis</name>
    <name type="common">Bacillus urumqiensis</name>
    <dbReference type="NCBI Taxonomy" id="1548213"/>
    <lineage>
        <taxon>Bacteria</taxon>
        <taxon>Bacillati</taxon>
        <taxon>Bacillota</taxon>
        <taxon>Bacilli</taxon>
        <taxon>Bacillales</taxon>
        <taxon>Bacillaceae</taxon>
        <taxon>Alkalicoccus</taxon>
    </lineage>
</organism>
<dbReference type="GO" id="GO:0005524">
    <property type="term" value="F:ATP binding"/>
    <property type="evidence" value="ECO:0007669"/>
    <property type="project" value="UniProtKB-UniRule"/>
</dbReference>
<feature type="binding site" evidence="12">
    <location>
        <position position="30"/>
    </location>
    <ligand>
        <name>UDP-N-acetyl-alpha-D-muramoyl-L-alanyl-D-glutamate</name>
        <dbReference type="ChEBI" id="CHEBI:83900"/>
    </ligand>
</feature>
<feature type="domain" description="Mur ligase C-terminal" evidence="16">
    <location>
        <begin position="333"/>
        <end position="459"/>
    </location>
</feature>
<reference evidence="18 19" key="1">
    <citation type="submission" date="2018-03" db="EMBL/GenBank/DDBJ databases">
        <title>Bacillus urumqiensis sp. nov., a moderately haloalkaliphilic bacterium isolated from a salt lake.</title>
        <authorList>
            <person name="Zhao B."/>
            <person name="Liao Z."/>
        </authorList>
    </citation>
    <scope>NUCLEOTIDE SEQUENCE [LARGE SCALE GENOMIC DNA]</scope>
    <source>
        <strain evidence="18 19">BZ-SZ-XJ18</strain>
    </source>
</reference>
<keyword evidence="6 12" id="KW-0547">Nucleotide-binding</keyword>
<dbReference type="Pfam" id="PF01225">
    <property type="entry name" value="Mur_ligase"/>
    <property type="match status" value="1"/>
</dbReference>
<feature type="binding site" evidence="12">
    <location>
        <position position="149"/>
    </location>
    <ligand>
        <name>UDP-N-acetyl-alpha-D-muramoyl-L-alanyl-D-glutamate</name>
        <dbReference type="ChEBI" id="CHEBI:83900"/>
    </ligand>
</feature>
<dbReference type="NCBIfam" id="NF001124">
    <property type="entry name" value="PRK00139.1-2"/>
    <property type="match status" value="1"/>
</dbReference>
<evidence type="ECO:0000256" key="1">
    <source>
        <dbReference type="ARBA" id="ARBA00004752"/>
    </source>
</evidence>
<name>A0A2P6MGA1_ALKUR</name>
<accession>A0A2P6MGA1</accession>
<feature type="binding site" evidence="12">
    <location>
        <position position="383"/>
    </location>
    <ligand>
        <name>meso-2,6-diaminopimelate</name>
        <dbReference type="ChEBI" id="CHEBI:57791"/>
    </ligand>
</feature>
<evidence type="ECO:0000313" key="18">
    <source>
        <dbReference type="EMBL" id="PRO65318.1"/>
    </source>
</evidence>
<comment type="catalytic activity">
    <reaction evidence="12">
        <text>UDP-N-acetyl-alpha-D-muramoyl-L-alanyl-D-glutamate + meso-2,6-diaminopimelate + ATP = UDP-N-acetyl-alpha-D-muramoyl-L-alanyl-gamma-D-glutamyl-meso-2,6-diaminopimelate + ADP + phosphate + H(+)</text>
        <dbReference type="Rhea" id="RHEA:23676"/>
        <dbReference type="ChEBI" id="CHEBI:15378"/>
        <dbReference type="ChEBI" id="CHEBI:30616"/>
        <dbReference type="ChEBI" id="CHEBI:43474"/>
        <dbReference type="ChEBI" id="CHEBI:57791"/>
        <dbReference type="ChEBI" id="CHEBI:83900"/>
        <dbReference type="ChEBI" id="CHEBI:83905"/>
        <dbReference type="ChEBI" id="CHEBI:456216"/>
        <dbReference type="EC" id="6.3.2.13"/>
    </reaction>
</comment>
<evidence type="ECO:0000256" key="4">
    <source>
        <dbReference type="ARBA" id="ARBA00022598"/>
    </source>
</evidence>
<dbReference type="HAMAP" id="MF_00208">
    <property type="entry name" value="MurE"/>
    <property type="match status" value="1"/>
</dbReference>
<proteinExistence type="inferred from homology"/>
<dbReference type="InterPro" id="IPR000713">
    <property type="entry name" value="Mur_ligase_N"/>
</dbReference>
<dbReference type="InterPro" id="IPR018109">
    <property type="entry name" value="Folylpolyglutamate_synth_CS"/>
</dbReference>
<comment type="function">
    <text evidence="12">Catalyzes the addition of meso-diaminopimelic acid to the nucleotide precursor UDP-N-acetylmuramoyl-L-alanyl-D-glutamate (UMAG) in the biosynthesis of bacterial cell-wall peptidoglycan.</text>
</comment>
<dbReference type="GO" id="GO:0005737">
    <property type="term" value="C:cytoplasm"/>
    <property type="evidence" value="ECO:0007669"/>
    <property type="project" value="UniProtKB-SubCell"/>
</dbReference>
<evidence type="ECO:0000256" key="11">
    <source>
        <dbReference type="ARBA" id="ARBA00023316"/>
    </source>
</evidence>
<evidence type="ECO:0000256" key="13">
    <source>
        <dbReference type="RuleBase" id="RU004135"/>
    </source>
</evidence>
<evidence type="ECO:0000256" key="5">
    <source>
        <dbReference type="ARBA" id="ARBA00022618"/>
    </source>
</evidence>
<keyword evidence="10 12" id="KW-0131">Cell cycle</keyword>
<feature type="binding site" evidence="12">
    <location>
        <begin position="407"/>
        <end position="410"/>
    </location>
    <ligand>
        <name>meso-2,6-diaminopimelate</name>
        <dbReference type="ChEBI" id="CHEBI:57791"/>
    </ligand>
</feature>
<evidence type="ECO:0000256" key="12">
    <source>
        <dbReference type="HAMAP-Rule" id="MF_00208"/>
    </source>
</evidence>
<dbReference type="GO" id="GO:0051301">
    <property type="term" value="P:cell division"/>
    <property type="evidence" value="ECO:0007669"/>
    <property type="project" value="UniProtKB-KW"/>
</dbReference>
<evidence type="ECO:0000313" key="19">
    <source>
        <dbReference type="Proteomes" id="UP000243650"/>
    </source>
</evidence>
<dbReference type="GO" id="GO:0008360">
    <property type="term" value="P:regulation of cell shape"/>
    <property type="evidence" value="ECO:0007669"/>
    <property type="project" value="UniProtKB-KW"/>
</dbReference>
<comment type="similarity">
    <text evidence="2 12">Belongs to the MurCDEF family. MurE subfamily.</text>
</comment>
<comment type="caution">
    <text evidence="12">Lacks conserved residue(s) required for the propagation of feature annotation.</text>
</comment>
<feature type="binding site" evidence="12">
    <location>
        <begin position="108"/>
        <end position="114"/>
    </location>
    <ligand>
        <name>ATP</name>
        <dbReference type="ChEBI" id="CHEBI:30616"/>
    </ligand>
</feature>
<dbReference type="SUPFAM" id="SSF63418">
    <property type="entry name" value="MurE/MurF N-terminal domain"/>
    <property type="match status" value="1"/>
</dbReference>
<dbReference type="EC" id="6.3.2.13" evidence="12"/>
<dbReference type="InterPro" id="IPR036565">
    <property type="entry name" value="Mur-like_cat_sf"/>
</dbReference>
<keyword evidence="5 12" id="KW-0132">Cell division</keyword>
<feature type="binding site" evidence="12">
    <location>
        <position position="185"/>
    </location>
    <ligand>
        <name>UDP-N-acetyl-alpha-D-muramoyl-L-alanyl-D-glutamate</name>
        <dbReference type="ChEBI" id="CHEBI:83900"/>
    </ligand>
</feature>
<comment type="PTM">
    <text evidence="12">Carboxylation is probably crucial for Mg(2+) binding and, consequently, for the gamma-phosphate positioning of ATP.</text>
</comment>
<evidence type="ECO:0000259" key="15">
    <source>
        <dbReference type="Pfam" id="PF01225"/>
    </source>
</evidence>
<keyword evidence="9 12" id="KW-0573">Peptidoglycan synthesis</keyword>
<dbReference type="NCBIfam" id="NF001126">
    <property type="entry name" value="PRK00139.1-4"/>
    <property type="match status" value="1"/>
</dbReference>
<comment type="pathway">
    <text evidence="1 12 13">Cell wall biogenesis; peptidoglycan biosynthesis.</text>
</comment>
<feature type="short sequence motif" description="Meso-diaminopimelate recognition motif" evidence="12">
    <location>
        <begin position="407"/>
        <end position="410"/>
    </location>
</feature>
<evidence type="ECO:0000259" key="17">
    <source>
        <dbReference type="Pfam" id="PF08245"/>
    </source>
</evidence>
<dbReference type="SUPFAM" id="SSF53244">
    <property type="entry name" value="MurD-like peptide ligases, peptide-binding domain"/>
    <property type="match status" value="1"/>
</dbReference>
<evidence type="ECO:0000256" key="8">
    <source>
        <dbReference type="ARBA" id="ARBA00022960"/>
    </source>
</evidence>
<dbReference type="Pfam" id="PF08245">
    <property type="entry name" value="Mur_ligase_M"/>
    <property type="match status" value="1"/>
</dbReference>
<comment type="subcellular location">
    <subcellularLocation>
        <location evidence="12 13">Cytoplasm</location>
    </subcellularLocation>
</comment>
<feature type="binding site" evidence="12">
    <location>
        <position position="461"/>
    </location>
    <ligand>
        <name>meso-2,6-diaminopimelate</name>
        <dbReference type="ChEBI" id="CHEBI:57791"/>
    </ligand>
</feature>
<dbReference type="AlphaFoldDB" id="A0A2P6MGA1"/>
<keyword evidence="19" id="KW-1185">Reference proteome</keyword>
<evidence type="ECO:0000256" key="7">
    <source>
        <dbReference type="ARBA" id="ARBA00022840"/>
    </source>
</evidence>
<evidence type="ECO:0000256" key="3">
    <source>
        <dbReference type="ARBA" id="ARBA00022490"/>
    </source>
</evidence>
<dbReference type="Pfam" id="PF02875">
    <property type="entry name" value="Mur_ligase_C"/>
    <property type="match status" value="1"/>
</dbReference>
<feature type="domain" description="Mur ligase N-terminal catalytic" evidence="15">
    <location>
        <begin position="23"/>
        <end position="84"/>
    </location>
</feature>
<dbReference type="InterPro" id="IPR004101">
    <property type="entry name" value="Mur_ligase_C"/>
</dbReference>
<dbReference type="GO" id="GO:0009252">
    <property type="term" value="P:peptidoglycan biosynthetic process"/>
    <property type="evidence" value="ECO:0007669"/>
    <property type="project" value="UniProtKB-UniRule"/>
</dbReference>
<dbReference type="GO" id="GO:0000287">
    <property type="term" value="F:magnesium ion binding"/>
    <property type="evidence" value="ECO:0007669"/>
    <property type="project" value="UniProtKB-UniRule"/>
</dbReference>
<dbReference type="Gene3D" id="3.40.1390.10">
    <property type="entry name" value="MurE/MurF, N-terminal domain"/>
    <property type="match status" value="1"/>
</dbReference>
<feature type="binding site" evidence="12">
    <location>
        <begin position="150"/>
        <end position="151"/>
    </location>
    <ligand>
        <name>UDP-N-acetyl-alpha-D-muramoyl-L-alanyl-D-glutamate</name>
        <dbReference type="ChEBI" id="CHEBI:83900"/>
    </ligand>
</feature>
<evidence type="ECO:0000259" key="16">
    <source>
        <dbReference type="Pfam" id="PF02875"/>
    </source>
</evidence>
<keyword evidence="8 12" id="KW-0133">Cell shape</keyword>
<dbReference type="SUPFAM" id="SSF53623">
    <property type="entry name" value="MurD-like peptide ligases, catalytic domain"/>
    <property type="match status" value="1"/>
</dbReference>
<keyword evidence="12" id="KW-0460">Magnesium</keyword>
<gene>
    <name evidence="12" type="primary">murE</name>
    <name evidence="18" type="ORF">C6I21_10990</name>
</gene>
<evidence type="ECO:0000256" key="10">
    <source>
        <dbReference type="ARBA" id="ARBA00023306"/>
    </source>
</evidence>
<comment type="cofactor">
    <cofactor evidence="12">
        <name>Mg(2+)</name>
        <dbReference type="ChEBI" id="CHEBI:18420"/>
    </cofactor>
</comment>
<feature type="modified residue" description="N6-carboxylysine" evidence="12">
    <location>
        <position position="217"/>
    </location>
</feature>
<feature type="domain" description="Mur ligase central" evidence="17">
    <location>
        <begin position="106"/>
        <end position="311"/>
    </location>
</feature>
<dbReference type="NCBIfam" id="TIGR01085">
    <property type="entry name" value="murE"/>
    <property type="match status" value="1"/>
</dbReference>
<dbReference type="UniPathway" id="UPA00219"/>
<dbReference type="Gene3D" id="3.40.1190.10">
    <property type="entry name" value="Mur-like, catalytic domain"/>
    <property type="match status" value="1"/>
</dbReference>
<dbReference type="EMBL" id="PVNS01000009">
    <property type="protein sequence ID" value="PRO65318.1"/>
    <property type="molecule type" value="Genomic_DNA"/>
</dbReference>
<keyword evidence="11 12" id="KW-0961">Cell wall biogenesis/degradation</keyword>
<dbReference type="GO" id="GO:0071555">
    <property type="term" value="P:cell wall organization"/>
    <property type="evidence" value="ECO:0007669"/>
    <property type="project" value="UniProtKB-KW"/>
</dbReference>
<dbReference type="Proteomes" id="UP000243650">
    <property type="component" value="Unassembled WGS sequence"/>
</dbReference>
<evidence type="ECO:0000256" key="9">
    <source>
        <dbReference type="ARBA" id="ARBA00022984"/>
    </source>
</evidence>
<keyword evidence="7 12" id="KW-0067">ATP-binding</keyword>
<dbReference type="OrthoDB" id="9800958at2"/>
<feature type="binding site" evidence="12">
    <location>
        <position position="177"/>
    </location>
    <ligand>
        <name>UDP-N-acetyl-alpha-D-muramoyl-L-alanyl-D-glutamate</name>
        <dbReference type="ChEBI" id="CHEBI:83900"/>
    </ligand>
</feature>
<dbReference type="InterPro" id="IPR013221">
    <property type="entry name" value="Mur_ligase_cen"/>
</dbReference>
<dbReference type="InterPro" id="IPR035911">
    <property type="entry name" value="MurE/MurF_N"/>
</dbReference>
<dbReference type="PANTHER" id="PTHR23135:SF4">
    <property type="entry name" value="UDP-N-ACETYLMURAMOYL-L-ALANYL-D-GLUTAMATE--2,6-DIAMINOPIMELATE LIGASE MURE HOMOLOG, CHLOROPLASTIC"/>
    <property type="match status" value="1"/>
</dbReference>
<dbReference type="InterPro" id="IPR036615">
    <property type="entry name" value="Mur_ligase_C_dom_sf"/>
</dbReference>
<feature type="region of interest" description="Disordered" evidence="14">
    <location>
        <begin position="464"/>
        <end position="488"/>
    </location>
</feature>
<evidence type="ECO:0000256" key="14">
    <source>
        <dbReference type="SAM" id="MobiDB-lite"/>
    </source>
</evidence>
<feature type="binding site" evidence="12">
    <location>
        <position position="457"/>
    </location>
    <ligand>
        <name>meso-2,6-diaminopimelate</name>
        <dbReference type="ChEBI" id="CHEBI:57791"/>
    </ligand>
</feature>